<sequence length="107" mass="12224">MGMTARSMGEMPDLEWRMVALVHVPWREFSSRWEIPFEGNERWEAPGPVAHAVAHSQESAMWYLLEHHFDYRQPGVYVSVPAGTENPLEVLARDLDLSAEFITAARA</sequence>
<evidence type="ECO:0000313" key="1">
    <source>
        <dbReference type="EMBL" id="TDD61824.1"/>
    </source>
</evidence>
<gene>
    <name evidence="1" type="ORF">E1293_44620</name>
</gene>
<organism evidence="1 2">
    <name type="scientific">Actinomadura darangshiensis</name>
    <dbReference type="NCBI Taxonomy" id="705336"/>
    <lineage>
        <taxon>Bacteria</taxon>
        <taxon>Bacillati</taxon>
        <taxon>Actinomycetota</taxon>
        <taxon>Actinomycetes</taxon>
        <taxon>Streptosporangiales</taxon>
        <taxon>Thermomonosporaceae</taxon>
        <taxon>Actinomadura</taxon>
    </lineage>
</organism>
<proteinExistence type="predicted"/>
<dbReference type="AlphaFoldDB" id="A0A4R4ZUH4"/>
<name>A0A4R4ZUH4_9ACTN</name>
<evidence type="ECO:0000313" key="2">
    <source>
        <dbReference type="Proteomes" id="UP000295578"/>
    </source>
</evidence>
<dbReference type="Proteomes" id="UP000295578">
    <property type="component" value="Unassembled WGS sequence"/>
</dbReference>
<keyword evidence="2" id="KW-1185">Reference proteome</keyword>
<dbReference type="EMBL" id="SMKY01000464">
    <property type="protein sequence ID" value="TDD61824.1"/>
    <property type="molecule type" value="Genomic_DNA"/>
</dbReference>
<reference evidence="1 2" key="1">
    <citation type="submission" date="2019-03" db="EMBL/GenBank/DDBJ databases">
        <title>Draft genome sequences of novel Actinobacteria.</title>
        <authorList>
            <person name="Sahin N."/>
            <person name="Ay H."/>
            <person name="Saygin H."/>
        </authorList>
    </citation>
    <scope>NUCLEOTIDE SEQUENCE [LARGE SCALE GENOMIC DNA]</scope>
    <source>
        <strain evidence="1 2">DSM 45941</strain>
    </source>
</reference>
<protein>
    <submittedName>
        <fullName evidence="1">Uncharacterized protein</fullName>
    </submittedName>
</protein>
<comment type="caution">
    <text evidence="1">The sequence shown here is derived from an EMBL/GenBank/DDBJ whole genome shotgun (WGS) entry which is preliminary data.</text>
</comment>
<dbReference type="OrthoDB" id="9843677at2"/>
<accession>A0A4R4ZUH4</accession>